<proteinExistence type="predicted"/>
<evidence type="ECO:0000313" key="2">
    <source>
        <dbReference type="Proteomes" id="UP000606003"/>
    </source>
</evidence>
<gene>
    <name evidence="1" type="ORF">IC234_07805</name>
</gene>
<sequence length="120" mass="13296">MTVVYHELLPDSYLLILAPSRADEPEAALAHSLHCAQRSGKPAVWVDCGMLHSLSNEAARLLWGAHHQLEEKHSQLVLVHVSERVKKDLLRRELGPAPCMVPTLLDAARQTARPRDGQAV</sequence>
<protein>
    <recommendedName>
        <fullName evidence="3">STAS domain-containing protein</fullName>
    </recommendedName>
</protein>
<dbReference type="EMBL" id="JACXAC010000002">
    <property type="protein sequence ID" value="MBD2722029.1"/>
    <property type="molecule type" value="Genomic_DNA"/>
</dbReference>
<comment type="caution">
    <text evidence="1">The sequence shown here is derived from an EMBL/GenBank/DDBJ whole genome shotgun (WGS) entry which is preliminary data.</text>
</comment>
<evidence type="ECO:0000313" key="1">
    <source>
        <dbReference type="EMBL" id="MBD2722029.1"/>
    </source>
</evidence>
<dbReference type="Gene3D" id="3.30.750.24">
    <property type="entry name" value="STAS domain"/>
    <property type="match status" value="1"/>
</dbReference>
<dbReference type="SUPFAM" id="SSF52091">
    <property type="entry name" value="SpoIIaa-like"/>
    <property type="match status" value="1"/>
</dbReference>
<name>A0ABR8JPY0_9BACT</name>
<dbReference type="InterPro" id="IPR036513">
    <property type="entry name" value="STAS_dom_sf"/>
</dbReference>
<dbReference type="RefSeq" id="WP_190923284.1">
    <property type="nucleotide sequence ID" value="NZ_JACXAC010000002.1"/>
</dbReference>
<accession>A0ABR8JPY0</accession>
<reference evidence="1 2" key="1">
    <citation type="submission" date="2020-09" db="EMBL/GenBank/DDBJ databases">
        <authorList>
            <person name="Kim M.K."/>
        </authorList>
    </citation>
    <scope>NUCLEOTIDE SEQUENCE [LARGE SCALE GENOMIC DNA]</scope>
    <source>
        <strain evidence="1 2">BT189</strain>
    </source>
</reference>
<dbReference type="Proteomes" id="UP000606003">
    <property type="component" value="Unassembled WGS sequence"/>
</dbReference>
<evidence type="ECO:0008006" key="3">
    <source>
        <dbReference type="Google" id="ProtNLM"/>
    </source>
</evidence>
<keyword evidence="2" id="KW-1185">Reference proteome</keyword>
<organism evidence="1 2">
    <name type="scientific">Hymenobacter armeniacus</name>
    <dbReference type="NCBI Taxonomy" id="2771358"/>
    <lineage>
        <taxon>Bacteria</taxon>
        <taxon>Pseudomonadati</taxon>
        <taxon>Bacteroidota</taxon>
        <taxon>Cytophagia</taxon>
        <taxon>Cytophagales</taxon>
        <taxon>Hymenobacteraceae</taxon>
        <taxon>Hymenobacter</taxon>
    </lineage>
</organism>